<gene>
    <name evidence="1" type="ORF">LIER_25767</name>
</gene>
<accession>A0AAV3R5Z2</accession>
<organism evidence="1 2">
    <name type="scientific">Lithospermum erythrorhizon</name>
    <name type="common">Purple gromwell</name>
    <name type="synonym">Lithospermum officinale var. erythrorhizon</name>
    <dbReference type="NCBI Taxonomy" id="34254"/>
    <lineage>
        <taxon>Eukaryota</taxon>
        <taxon>Viridiplantae</taxon>
        <taxon>Streptophyta</taxon>
        <taxon>Embryophyta</taxon>
        <taxon>Tracheophyta</taxon>
        <taxon>Spermatophyta</taxon>
        <taxon>Magnoliopsida</taxon>
        <taxon>eudicotyledons</taxon>
        <taxon>Gunneridae</taxon>
        <taxon>Pentapetalae</taxon>
        <taxon>asterids</taxon>
        <taxon>lamiids</taxon>
        <taxon>Boraginales</taxon>
        <taxon>Boraginaceae</taxon>
        <taxon>Boraginoideae</taxon>
        <taxon>Lithospermeae</taxon>
        <taxon>Lithospermum</taxon>
    </lineage>
</organism>
<dbReference type="Proteomes" id="UP001454036">
    <property type="component" value="Unassembled WGS sequence"/>
</dbReference>
<dbReference type="PANTHER" id="PTHR45786">
    <property type="entry name" value="DNA BINDING PROTEIN-LIKE"/>
    <property type="match status" value="1"/>
</dbReference>
<reference evidence="1 2" key="1">
    <citation type="submission" date="2024-01" db="EMBL/GenBank/DDBJ databases">
        <title>The complete chloroplast genome sequence of Lithospermum erythrorhizon: insights into the phylogenetic relationship among Boraginaceae species and the maternal lineages of purple gromwells.</title>
        <authorList>
            <person name="Okada T."/>
            <person name="Watanabe K."/>
        </authorList>
    </citation>
    <scope>NUCLEOTIDE SEQUENCE [LARGE SCALE GENOMIC DNA]</scope>
</reference>
<evidence type="ECO:0000313" key="2">
    <source>
        <dbReference type="Proteomes" id="UP001454036"/>
    </source>
</evidence>
<name>A0AAV3R5Z2_LITER</name>
<proteinExistence type="predicted"/>
<dbReference type="PANTHER" id="PTHR45786:SF74">
    <property type="entry name" value="ATP-DEPENDENT DNA HELICASE"/>
    <property type="match status" value="1"/>
</dbReference>
<keyword evidence="2" id="KW-1185">Reference proteome</keyword>
<protein>
    <submittedName>
        <fullName evidence="1">Uncharacterized protein</fullName>
    </submittedName>
</protein>
<dbReference type="AlphaFoldDB" id="A0AAV3R5Z2"/>
<dbReference type="EMBL" id="BAABME010007840">
    <property type="protein sequence ID" value="GAA0171817.1"/>
    <property type="molecule type" value="Genomic_DNA"/>
</dbReference>
<evidence type="ECO:0000313" key="1">
    <source>
        <dbReference type="EMBL" id="GAA0171817.1"/>
    </source>
</evidence>
<comment type="caution">
    <text evidence="1">The sequence shown here is derived from an EMBL/GenBank/DDBJ whole genome shotgun (WGS) entry which is preliminary data.</text>
</comment>
<sequence length="162" mass="18926">MTLILPKVPLCKYCGAYRFYREPDSICCSNGQICLAESTLPQFLVDLITGIDPKSKEFQNMIRTYNNHFAFTSIGMSCDENYQRRDHGVYTVRVQGQIHHYLNDLIPQNPCNRMIGIQFYFYDPLHQASYRMNMLPRLNMTIVERLVEVLEPNPYAEMITTL</sequence>